<evidence type="ECO:0000256" key="6">
    <source>
        <dbReference type="ARBA" id="ARBA00023136"/>
    </source>
</evidence>
<dbReference type="InterPro" id="IPR050925">
    <property type="entry name" value="Rhomboid_protease_S54"/>
</dbReference>
<evidence type="ECO:0000313" key="10">
    <source>
        <dbReference type="Proteomes" id="UP000019804"/>
    </source>
</evidence>
<dbReference type="Gene3D" id="1.20.1540.10">
    <property type="entry name" value="Rhomboid-like"/>
    <property type="match status" value="1"/>
</dbReference>
<comment type="similarity">
    <text evidence="2">Belongs to the peptidase S54 family.</text>
</comment>
<evidence type="ECO:0000256" key="2">
    <source>
        <dbReference type="ARBA" id="ARBA00009045"/>
    </source>
</evidence>
<keyword evidence="10" id="KW-1185">Reference proteome</keyword>
<dbReference type="GO" id="GO:0016020">
    <property type="term" value="C:membrane"/>
    <property type="evidence" value="ECO:0007669"/>
    <property type="project" value="UniProtKB-SubCell"/>
</dbReference>
<feature type="transmembrane region" description="Helical" evidence="7">
    <location>
        <begin position="357"/>
        <end position="375"/>
    </location>
</feature>
<name>A0A017S6G7_ASPRC</name>
<evidence type="ECO:0000256" key="4">
    <source>
        <dbReference type="ARBA" id="ARBA00022801"/>
    </source>
</evidence>
<evidence type="ECO:0000256" key="5">
    <source>
        <dbReference type="ARBA" id="ARBA00022989"/>
    </source>
</evidence>
<keyword evidence="3 7" id="KW-0812">Transmembrane</keyword>
<dbReference type="STRING" id="1388766.A0A017S6G7"/>
<keyword evidence="4" id="KW-0378">Hydrolase</keyword>
<protein>
    <submittedName>
        <fullName evidence="9">Putative rhomboid family protein</fullName>
    </submittedName>
</protein>
<dbReference type="Pfam" id="PF01694">
    <property type="entry name" value="Rhomboid"/>
    <property type="match status" value="1"/>
</dbReference>
<feature type="transmembrane region" description="Helical" evidence="7">
    <location>
        <begin position="436"/>
        <end position="458"/>
    </location>
</feature>
<feature type="transmembrane region" description="Helical" evidence="7">
    <location>
        <begin position="533"/>
        <end position="551"/>
    </location>
</feature>
<dbReference type="OrthoDB" id="10260614at2759"/>
<dbReference type="InterPro" id="IPR022764">
    <property type="entry name" value="Peptidase_S54_rhomboid_dom"/>
</dbReference>
<dbReference type="HOGENOM" id="CLU_026938_0_0_1"/>
<feature type="transmembrane region" description="Helical" evidence="7">
    <location>
        <begin position="504"/>
        <end position="527"/>
    </location>
</feature>
<feature type="transmembrane region" description="Helical" evidence="7">
    <location>
        <begin position="320"/>
        <end position="337"/>
    </location>
</feature>
<dbReference type="GO" id="GO:0004252">
    <property type="term" value="F:serine-type endopeptidase activity"/>
    <property type="evidence" value="ECO:0007669"/>
    <property type="project" value="InterPro"/>
</dbReference>
<dbReference type="RefSeq" id="XP_040636215.1">
    <property type="nucleotide sequence ID" value="XM_040779753.1"/>
</dbReference>
<comment type="subcellular location">
    <subcellularLocation>
        <location evidence="1">Membrane</location>
        <topology evidence="1">Multi-pass membrane protein</topology>
    </subcellularLocation>
</comment>
<sequence>MSNVFCVAWRVSCPGLRSLSMSPSNAIPLRSACRDLRTSLPSWYSNYTGRRPFGSLMPFTPSTRHLLLVGLNSLSSVAILSRPFSSTRFLSSESTPPVEHGVQLRSEPFSTDEINAIFGKAKVSPAVGNRVLAVLQGRREAGTLDLDLPEDITHSVRKLSLDTALKFLRANYPLDEDAAILARIEREEADEEQKLIRRAEELGLYKPQSGTYGAERGEKDDPSGKSALLELRKRNEARILEQEEKKRQAWLEGEQQDLEVLKQQAEKNKALQTIDNTAALEARPRADPQQRPLLAWIQKHHLRGTDNDVDVSQMTNARRIIPSLAIALLTIGLAYVFAQNYESPLKQDRMFPETPPAAATAMAIIGLNLCVYLLWKVPPAWRMLNRHFIIVNAWPRATSMIGSVFSHQTFKHFALNMSLLWFIGTRLHDDIGRGNFIALYMAAGALGSFTSLAAHTLLLKDLAATSLGASGAMSSLVAAWCMLHSNDKLTIFFLPREWQETFSAPGWLVLAGFIAFEAVSMVTPFSAAKFDHYAHLGGYLTGTVWALACKADQKKRREERSWWEKIVSSD</sequence>
<keyword evidence="6 7" id="KW-0472">Membrane</keyword>
<dbReference type="InterPro" id="IPR035952">
    <property type="entry name" value="Rhomboid-like_sf"/>
</dbReference>
<keyword evidence="5 7" id="KW-1133">Transmembrane helix</keyword>
<dbReference type="AlphaFoldDB" id="A0A017S6G7"/>
<evidence type="ECO:0000259" key="8">
    <source>
        <dbReference type="Pfam" id="PF01694"/>
    </source>
</evidence>
<feature type="domain" description="Peptidase S54 rhomboid" evidence="8">
    <location>
        <begin position="399"/>
        <end position="548"/>
    </location>
</feature>
<dbReference type="FunFam" id="1.20.1540.10:FF:000012">
    <property type="entry name" value="Rhomboid family protein"/>
    <property type="match status" value="1"/>
</dbReference>
<evidence type="ECO:0000256" key="3">
    <source>
        <dbReference type="ARBA" id="ARBA00022692"/>
    </source>
</evidence>
<proteinExistence type="inferred from homology"/>
<gene>
    <name evidence="9" type="ORF">EURHEDRAFT_388627</name>
</gene>
<reference evidence="10" key="1">
    <citation type="journal article" date="2014" name="Nat. Commun.">
        <title>Genomic adaptations of the halophilic Dead Sea filamentous fungus Eurotium rubrum.</title>
        <authorList>
            <person name="Kis-Papo T."/>
            <person name="Weig A.R."/>
            <person name="Riley R."/>
            <person name="Persoh D."/>
            <person name="Salamov A."/>
            <person name="Sun H."/>
            <person name="Lipzen A."/>
            <person name="Wasser S.P."/>
            <person name="Rambold G."/>
            <person name="Grigoriev I.V."/>
            <person name="Nevo E."/>
        </authorList>
    </citation>
    <scope>NUCLEOTIDE SEQUENCE [LARGE SCALE GENOMIC DNA]</scope>
    <source>
        <strain evidence="10">CBS 135680</strain>
    </source>
</reference>
<evidence type="ECO:0000256" key="1">
    <source>
        <dbReference type="ARBA" id="ARBA00004141"/>
    </source>
</evidence>
<evidence type="ECO:0000313" key="9">
    <source>
        <dbReference type="EMBL" id="EYE92527.1"/>
    </source>
</evidence>
<dbReference type="GeneID" id="63694877"/>
<dbReference type="Proteomes" id="UP000019804">
    <property type="component" value="Unassembled WGS sequence"/>
</dbReference>
<dbReference type="PANTHER" id="PTHR43731:SF14">
    <property type="entry name" value="PRESENILIN-ASSOCIATED RHOMBOID-LIKE PROTEIN, MITOCHONDRIAL"/>
    <property type="match status" value="1"/>
</dbReference>
<organism evidence="9 10">
    <name type="scientific">Aspergillus ruber (strain CBS 135680)</name>
    <dbReference type="NCBI Taxonomy" id="1388766"/>
    <lineage>
        <taxon>Eukaryota</taxon>
        <taxon>Fungi</taxon>
        <taxon>Dikarya</taxon>
        <taxon>Ascomycota</taxon>
        <taxon>Pezizomycotina</taxon>
        <taxon>Eurotiomycetes</taxon>
        <taxon>Eurotiomycetidae</taxon>
        <taxon>Eurotiales</taxon>
        <taxon>Aspergillaceae</taxon>
        <taxon>Aspergillus</taxon>
        <taxon>Aspergillus subgen. Aspergillus</taxon>
    </lineage>
</organism>
<dbReference type="GO" id="GO:0006465">
    <property type="term" value="P:signal peptide processing"/>
    <property type="evidence" value="ECO:0007669"/>
    <property type="project" value="TreeGrafter"/>
</dbReference>
<dbReference type="EMBL" id="KK088436">
    <property type="protein sequence ID" value="EYE92527.1"/>
    <property type="molecule type" value="Genomic_DNA"/>
</dbReference>
<evidence type="ECO:0000256" key="7">
    <source>
        <dbReference type="SAM" id="Phobius"/>
    </source>
</evidence>
<accession>A0A017S6G7</accession>
<dbReference type="PANTHER" id="PTHR43731">
    <property type="entry name" value="RHOMBOID PROTEASE"/>
    <property type="match status" value="1"/>
</dbReference>
<dbReference type="SUPFAM" id="SSF144091">
    <property type="entry name" value="Rhomboid-like"/>
    <property type="match status" value="1"/>
</dbReference>
<feature type="transmembrane region" description="Helical" evidence="7">
    <location>
        <begin position="464"/>
        <end position="483"/>
    </location>
</feature>